<dbReference type="AlphaFoldDB" id="A0A5A8F3G8"/>
<dbReference type="Proteomes" id="UP000322876">
    <property type="component" value="Unassembled WGS sequence"/>
</dbReference>
<protein>
    <recommendedName>
        <fullName evidence="3">Recombination-associated protein RdgC</fullName>
    </recommendedName>
</protein>
<dbReference type="EMBL" id="VFJB01000004">
    <property type="protein sequence ID" value="KAA0258685.1"/>
    <property type="molecule type" value="Genomic_DNA"/>
</dbReference>
<reference evidence="1 2" key="1">
    <citation type="submission" date="2019-06" db="EMBL/GenBank/DDBJ databases">
        <title>Genomic insights into carbon and energy metabolism of Deferribacter autotrophicus revealed new metabolic traits in the phylum Deferribacteres.</title>
        <authorList>
            <person name="Slobodkin A.I."/>
            <person name="Slobodkina G.B."/>
            <person name="Allioux M."/>
            <person name="Alain K."/>
            <person name="Jebbar M."/>
            <person name="Shadrin V."/>
            <person name="Kublanov I.V."/>
            <person name="Toshchakov S.V."/>
            <person name="Bonch-Osmolovskaya E.A."/>
        </authorList>
    </citation>
    <scope>NUCLEOTIDE SEQUENCE [LARGE SCALE GENOMIC DNA]</scope>
    <source>
        <strain evidence="1 2">SL50</strain>
    </source>
</reference>
<sequence>MGLLKGNLTFFKLKYEGNFPSLLTEVIDKLNNFSFDKIYDDLKYINYGFIPFDYPEFESFENAEITFGEYYIFSLRIDEKKVNNNFFLIEFEKAKKQLKHESGKEKLNKSDIEFLKSAVTKKILKDTPPATNLVEVIVDVNNSSIFVSKLNGKILDAITHLFKVAFDLNVYRETLIETIKSKIDDLTIVDDLINSLPTSI</sequence>
<proteinExistence type="predicted"/>
<evidence type="ECO:0000313" key="2">
    <source>
        <dbReference type="Proteomes" id="UP000322876"/>
    </source>
</evidence>
<accession>A0A5A8F3G8</accession>
<dbReference type="RefSeq" id="WP_149266237.1">
    <property type="nucleotide sequence ID" value="NZ_VFJB01000004.1"/>
</dbReference>
<dbReference type="OrthoDB" id="9791010at2"/>
<gene>
    <name evidence="1" type="ORF">FHQ18_05880</name>
</gene>
<name>A0A5A8F3G8_9BACT</name>
<comment type="caution">
    <text evidence="1">The sequence shown here is derived from an EMBL/GenBank/DDBJ whole genome shotgun (WGS) entry which is preliminary data.</text>
</comment>
<keyword evidence="2" id="KW-1185">Reference proteome</keyword>
<evidence type="ECO:0008006" key="3">
    <source>
        <dbReference type="Google" id="ProtNLM"/>
    </source>
</evidence>
<evidence type="ECO:0000313" key="1">
    <source>
        <dbReference type="EMBL" id="KAA0258685.1"/>
    </source>
</evidence>
<organism evidence="1 2">
    <name type="scientific">Deferribacter autotrophicus</name>
    <dbReference type="NCBI Taxonomy" id="500465"/>
    <lineage>
        <taxon>Bacteria</taxon>
        <taxon>Pseudomonadati</taxon>
        <taxon>Deferribacterota</taxon>
        <taxon>Deferribacteres</taxon>
        <taxon>Deferribacterales</taxon>
        <taxon>Deferribacteraceae</taxon>
        <taxon>Deferribacter</taxon>
    </lineage>
</organism>